<keyword evidence="2" id="KW-0378">Hydrolase</keyword>
<feature type="domain" description="AB hydrolase-1" evidence="1">
    <location>
        <begin position="20"/>
        <end position="188"/>
    </location>
</feature>
<dbReference type="AlphaFoldDB" id="A0A2T0XBL6"/>
<gene>
    <name evidence="2" type="ORF">BCM14_2921</name>
</gene>
<dbReference type="Gene3D" id="3.40.50.1820">
    <property type="entry name" value="alpha/beta hydrolase"/>
    <property type="match status" value="1"/>
</dbReference>
<accession>A0A2T0XBL6</accession>
<name>A0A2T0XBL6_9BURK</name>
<dbReference type="SUPFAM" id="SSF53474">
    <property type="entry name" value="alpha/beta-Hydrolases"/>
    <property type="match status" value="1"/>
</dbReference>
<dbReference type="OrthoDB" id="9802676at2"/>
<evidence type="ECO:0000313" key="2">
    <source>
        <dbReference type="EMBL" id="PRY96299.1"/>
    </source>
</evidence>
<comment type="caution">
    <text evidence="2">The sequence shown here is derived from an EMBL/GenBank/DDBJ whole genome shotgun (WGS) entry which is preliminary data.</text>
</comment>
<evidence type="ECO:0000313" key="3">
    <source>
        <dbReference type="Proteomes" id="UP000238308"/>
    </source>
</evidence>
<dbReference type="RefSeq" id="WP_146129789.1">
    <property type="nucleotide sequence ID" value="NZ_PVTV01000018.1"/>
</dbReference>
<keyword evidence="3" id="KW-1185">Reference proteome</keyword>
<evidence type="ECO:0000259" key="1">
    <source>
        <dbReference type="Pfam" id="PF00561"/>
    </source>
</evidence>
<dbReference type="PANTHER" id="PTHR43433:SF4">
    <property type="entry name" value="NON-HEME CHLOROPEROXIDASE-RELATED"/>
    <property type="match status" value="1"/>
</dbReference>
<dbReference type="Proteomes" id="UP000238308">
    <property type="component" value="Unassembled WGS sequence"/>
</dbReference>
<sequence>MPFFEKGAVRIHYEEEGSGPPLLIIPGGGLDSSRAFFSTLSPFDPMQEFRDSYRCITMDLRTAYSGKSNGPLEIDRPWDSFTDDQLGLMDHLGIDKFLIMGFCIGGPFIWNLLKRSPERVIAAVTAQPSGWRHEKPRLGYESNMAKWGPTLCAQRPELNMTLVEAFLNNMYLKRGDFVYTVDRDTVRNCHTPVFVMPDDSPPHPYDIAMEVVSLAPKSEVSIYPWKTSPELIPVAVAQAREFLARHRPVA</sequence>
<dbReference type="InterPro" id="IPR029058">
    <property type="entry name" value="AB_hydrolase_fold"/>
</dbReference>
<reference evidence="2 3" key="1">
    <citation type="submission" date="2018-03" db="EMBL/GenBank/DDBJ databases">
        <title>Genomic Encyclopedia of Type Strains, Phase III (KMG-III): the genomes of soil and plant-associated and newly described type strains.</title>
        <authorList>
            <person name="Whitman W."/>
        </authorList>
    </citation>
    <scope>NUCLEOTIDE SEQUENCE [LARGE SCALE GENOMIC DNA]</scope>
    <source>
        <strain evidence="2 3">MWH-P2sevCIIIb</strain>
    </source>
</reference>
<dbReference type="PANTHER" id="PTHR43433">
    <property type="entry name" value="HYDROLASE, ALPHA/BETA FOLD FAMILY PROTEIN"/>
    <property type="match status" value="1"/>
</dbReference>
<organism evidence="2 3">
    <name type="scientific">Jezberella montanilacus</name>
    <dbReference type="NCBI Taxonomy" id="323426"/>
    <lineage>
        <taxon>Bacteria</taxon>
        <taxon>Pseudomonadati</taxon>
        <taxon>Pseudomonadota</taxon>
        <taxon>Betaproteobacteria</taxon>
        <taxon>Burkholderiales</taxon>
        <taxon>Alcaligenaceae</taxon>
        <taxon>Jezberella</taxon>
    </lineage>
</organism>
<dbReference type="Pfam" id="PF00561">
    <property type="entry name" value="Abhydrolase_1"/>
    <property type="match status" value="1"/>
</dbReference>
<dbReference type="GO" id="GO:0016787">
    <property type="term" value="F:hydrolase activity"/>
    <property type="evidence" value="ECO:0007669"/>
    <property type="project" value="UniProtKB-KW"/>
</dbReference>
<dbReference type="InterPro" id="IPR000073">
    <property type="entry name" value="AB_hydrolase_1"/>
</dbReference>
<dbReference type="InterPro" id="IPR050471">
    <property type="entry name" value="AB_hydrolase"/>
</dbReference>
<proteinExistence type="predicted"/>
<protein>
    <submittedName>
        <fullName evidence="2">Alpha/beta hydrolase family protein</fullName>
    </submittedName>
</protein>
<dbReference type="EMBL" id="PVTV01000018">
    <property type="protein sequence ID" value="PRY96299.1"/>
    <property type="molecule type" value="Genomic_DNA"/>
</dbReference>